<dbReference type="SUPFAM" id="SSF161098">
    <property type="entry name" value="MetI-like"/>
    <property type="match status" value="1"/>
</dbReference>
<keyword evidence="5 7" id="KW-1133">Transmembrane helix</keyword>
<keyword evidence="6 7" id="KW-0472">Membrane</keyword>
<organism evidence="9 10">
    <name type="scientific">Saccharopolyspora gregorii</name>
    <dbReference type="NCBI Taxonomy" id="33914"/>
    <lineage>
        <taxon>Bacteria</taxon>
        <taxon>Bacillati</taxon>
        <taxon>Actinomycetota</taxon>
        <taxon>Actinomycetes</taxon>
        <taxon>Pseudonocardiales</taxon>
        <taxon>Pseudonocardiaceae</taxon>
        <taxon>Saccharopolyspora</taxon>
    </lineage>
</organism>
<protein>
    <submittedName>
        <fullName evidence="9">ABC transporter permease</fullName>
    </submittedName>
</protein>
<evidence type="ECO:0000259" key="8">
    <source>
        <dbReference type="PROSITE" id="PS50928"/>
    </source>
</evidence>
<proteinExistence type="inferred from homology"/>
<feature type="transmembrane region" description="Helical" evidence="7">
    <location>
        <begin position="239"/>
        <end position="260"/>
    </location>
</feature>
<keyword evidence="10" id="KW-1185">Reference proteome</keyword>
<name>A0ABP6RYI4_9PSEU</name>
<sequence length="279" mass="30310">MTAQRTAPTAAPVAGVRNFLGKWGLLLVLLVLWELATRAADNVYFLPPTEIVAHAWQIWLTGPASRLWLTDAVFRDVLPSLGRLFGGWLISGVIGVVLGIALGRSRKAAEYVGPLLDFFRSLPTPALVPLFLVLFNLGTPMQLATIVFGTVFTVVLNTADGAASVDSVKEQTALAFRISRWDWWTRIVLPAAAPKIFAGLRVSLSQALILMVVSEMVGASSGLGFQLVYAQQQFEFPDLWAGIVLLALLGYLLNTGLLAVQRRALSWQQRSDQPAQAKG</sequence>
<feature type="transmembrane region" description="Helical" evidence="7">
    <location>
        <begin position="207"/>
        <end position="227"/>
    </location>
</feature>
<feature type="transmembrane region" description="Helical" evidence="7">
    <location>
        <begin position="80"/>
        <end position="103"/>
    </location>
</feature>
<dbReference type="PROSITE" id="PS50928">
    <property type="entry name" value="ABC_TM1"/>
    <property type="match status" value="1"/>
</dbReference>
<evidence type="ECO:0000256" key="2">
    <source>
        <dbReference type="ARBA" id="ARBA00022448"/>
    </source>
</evidence>
<dbReference type="Gene3D" id="1.10.3720.10">
    <property type="entry name" value="MetI-like"/>
    <property type="match status" value="1"/>
</dbReference>
<evidence type="ECO:0000313" key="9">
    <source>
        <dbReference type="EMBL" id="GAA3363451.1"/>
    </source>
</evidence>
<reference evidence="10" key="1">
    <citation type="journal article" date="2019" name="Int. J. Syst. Evol. Microbiol.">
        <title>The Global Catalogue of Microorganisms (GCM) 10K type strain sequencing project: providing services to taxonomists for standard genome sequencing and annotation.</title>
        <authorList>
            <consortium name="The Broad Institute Genomics Platform"/>
            <consortium name="The Broad Institute Genome Sequencing Center for Infectious Disease"/>
            <person name="Wu L."/>
            <person name="Ma J."/>
        </authorList>
    </citation>
    <scope>NUCLEOTIDE SEQUENCE [LARGE SCALE GENOMIC DNA]</scope>
    <source>
        <strain evidence="10">JCM 9687</strain>
    </source>
</reference>
<evidence type="ECO:0000256" key="5">
    <source>
        <dbReference type="ARBA" id="ARBA00022989"/>
    </source>
</evidence>
<dbReference type="Proteomes" id="UP001500483">
    <property type="component" value="Unassembled WGS sequence"/>
</dbReference>
<comment type="similarity">
    <text evidence="7">Belongs to the binding-protein-dependent transport system permease family.</text>
</comment>
<evidence type="ECO:0000256" key="1">
    <source>
        <dbReference type="ARBA" id="ARBA00004651"/>
    </source>
</evidence>
<keyword evidence="3" id="KW-1003">Cell membrane</keyword>
<accession>A0ABP6RYI4</accession>
<evidence type="ECO:0000256" key="7">
    <source>
        <dbReference type="RuleBase" id="RU363032"/>
    </source>
</evidence>
<evidence type="ECO:0000256" key="3">
    <source>
        <dbReference type="ARBA" id="ARBA00022475"/>
    </source>
</evidence>
<evidence type="ECO:0000256" key="4">
    <source>
        <dbReference type="ARBA" id="ARBA00022692"/>
    </source>
</evidence>
<dbReference type="EMBL" id="BAAAYK010000038">
    <property type="protein sequence ID" value="GAA3363451.1"/>
    <property type="molecule type" value="Genomic_DNA"/>
</dbReference>
<comment type="subcellular location">
    <subcellularLocation>
        <location evidence="1 7">Cell membrane</location>
        <topology evidence="1 7">Multi-pass membrane protein</topology>
    </subcellularLocation>
</comment>
<feature type="domain" description="ABC transmembrane type-1" evidence="8">
    <location>
        <begin position="77"/>
        <end position="257"/>
    </location>
</feature>
<feature type="transmembrane region" description="Helical" evidence="7">
    <location>
        <begin position="115"/>
        <end position="135"/>
    </location>
</feature>
<gene>
    <name evidence="9" type="ORF">GCM10020366_55430</name>
</gene>
<dbReference type="Pfam" id="PF00528">
    <property type="entry name" value="BPD_transp_1"/>
    <property type="match status" value="1"/>
</dbReference>
<dbReference type="InterPro" id="IPR035906">
    <property type="entry name" value="MetI-like_sf"/>
</dbReference>
<dbReference type="PANTHER" id="PTHR30151:SF25">
    <property type="entry name" value="TAURINE TRANSPORT SYSTEM PERMEASE PROTEIN TAUC"/>
    <property type="match status" value="1"/>
</dbReference>
<dbReference type="RefSeq" id="WP_344930425.1">
    <property type="nucleotide sequence ID" value="NZ_BAAAYK010000038.1"/>
</dbReference>
<dbReference type="CDD" id="cd06261">
    <property type="entry name" value="TM_PBP2"/>
    <property type="match status" value="1"/>
</dbReference>
<dbReference type="PANTHER" id="PTHR30151">
    <property type="entry name" value="ALKANE SULFONATE ABC TRANSPORTER-RELATED, MEMBRANE SUBUNIT"/>
    <property type="match status" value="1"/>
</dbReference>
<feature type="transmembrane region" description="Helical" evidence="7">
    <location>
        <begin position="20"/>
        <end position="36"/>
    </location>
</feature>
<feature type="transmembrane region" description="Helical" evidence="7">
    <location>
        <begin position="141"/>
        <end position="159"/>
    </location>
</feature>
<keyword evidence="2 7" id="KW-0813">Transport</keyword>
<dbReference type="InterPro" id="IPR000515">
    <property type="entry name" value="MetI-like"/>
</dbReference>
<comment type="caution">
    <text evidence="9">The sequence shown here is derived from an EMBL/GenBank/DDBJ whole genome shotgun (WGS) entry which is preliminary data.</text>
</comment>
<keyword evidence="4 7" id="KW-0812">Transmembrane</keyword>
<evidence type="ECO:0000256" key="6">
    <source>
        <dbReference type="ARBA" id="ARBA00023136"/>
    </source>
</evidence>
<evidence type="ECO:0000313" key="10">
    <source>
        <dbReference type="Proteomes" id="UP001500483"/>
    </source>
</evidence>